<sequence>MNHWARQSGPGVAGNDATQPIADDLISDDALKRGANIFLRPEELKIVNFVVRDASTLARPDVVELFTRISQVPQHLHRTTFEKLLRSLPLTLSSSCHSKELANLNPNVTPVDLARTRKRRHAGDSDDDDTSAFEEALIGGSDTNVTFSLRPEILEQSVAISRTNTLGVSSRLTSGVVAMQLVPNDENGNSTPKADRRKRHPLTDCSNSN</sequence>
<accession>A0A0D2X456</accession>
<evidence type="ECO:0000256" key="1">
    <source>
        <dbReference type="SAM" id="MobiDB-lite"/>
    </source>
</evidence>
<proteinExistence type="predicted"/>
<dbReference type="InParanoid" id="A0A0D2X456"/>
<reference evidence="3" key="1">
    <citation type="submission" date="2011-02" db="EMBL/GenBank/DDBJ databases">
        <title>The Genome Sequence of Capsaspora owczarzaki ATCC 30864.</title>
        <authorList>
            <person name="Russ C."/>
            <person name="Cuomo C."/>
            <person name="Burger G."/>
            <person name="Gray M.W."/>
            <person name="Holland P.W.H."/>
            <person name="King N."/>
            <person name="Lang F.B.F."/>
            <person name="Roger A.J."/>
            <person name="Ruiz-Trillo I."/>
            <person name="Young S.K."/>
            <person name="Zeng Q."/>
            <person name="Gargeya S."/>
            <person name="Alvarado L."/>
            <person name="Berlin A."/>
            <person name="Chapman S.B."/>
            <person name="Chen Z."/>
            <person name="Freedman E."/>
            <person name="Gellesch M."/>
            <person name="Goldberg J."/>
            <person name="Griggs A."/>
            <person name="Gujja S."/>
            <person name="Heilman E."/>
            <person name="Heiman D."/>
            <person name="Howarth C."/>
            <person name="Mehta T."/>
            <person name="Neiman D."/>
            <person name="Pearson M."/>
            <person name="Roberts A."/>
            <person name="Saif S."/>
            <person name="Shea T."/>
            <person name="Shenoy N."/>
            <person name="Sisk P."/>
            <person name="Stolte C."/>
            <person name="Sykes S."/>
            <person name="White J."/>
            <person name="Yandava C."/>
            <person name="Haas B."/>
            <person name="Nusbaum C."/>
            <person name="Birren B."/>
        </authorList>
    </citation>
    <scope>NUCLEOTIDE SEQUENCE</scope>
    <source>
        <strain evidence="3">ATCC 30864</strain>
    </source>
</reference>
<dbReference type="Proteomes" id="UP000008743">
    <property type="component" value="Unassembled WGS sequence"/>
</dbReference>
<organism evidence="2 3">
    <name type="scientific">Capsaspora owczarzaki (strain ATCC 30864)</name>
    <dbReference type="NCBI Taxonomy" id="595528"/>
    <lineage>
        <taxon>Eukaryota</taxon>
        <taxon>Filasterea</taxon>
        <taxon>Capsaspora</taxon>
    </lineage>
</organism>
<evidence type="ECO:0000313" key="2">
    <source>
        <dbReference type="EMBL" id="KJE95474.1"/>
    </source>
</evidence>
<keyword evidence="3" id="KW-1185">Reference proteome</keyword>
<protein>
    <submittedName>
        <fullName evidence="2">Uncharacterized protein</fullName>
    </submittedName>
</protein>
<name>A0A0D2X456_CAPO3</name>
<dbReference type="EMBL" id="KE346369">
    <property type="protein sequence ID" value="KJE95474.1"/>
    <property type="molecule type" value="Genomic_DNA"/>
</dbReference>
<feature type="region of interest" description="Disordered" evidence="1">
    <location>
        <begin position="112"/>
        <end position="131"/>
    </location>
</feature>
<gene>
    <name evidence="2" type="ORF">CAOG_005923</name>
</gene>
<dbReference type="AlphaFoldDB" id="A0A0D2X456"/>
<dbReference type="RefSeq" id="XP_004345513.2">
    <property type="nucleotide sequence ID" value="XM_004345463.2"/>
</dbReference>
<feature type="region of interest" description="Disordered" evidence="1">
    <location>
        <begin position="181"/>
        <end position="209"/>
    </location>
</feature>
<evidence type="ECO:0000313" key="3">
    <source>
        <dbReference type="Proteomes" id="UP000008743"/>
    </source>
</evidence>